<evidence type="ECO:0000256" key="7">
    <source>
        <dbReference type="ARBA" id="ARBA00022574"/>
    </source>
</evidence>
<dbReference type="SUPFAM" id="SSF50978">
    <property type="entry name" value="WD40 repeat-like"/>
    <property type="match status" value="1"/>
</dbReference>
<reference evidence="13" key="2">
    <citation type="journal article" date="2013" name="G3 (Bethesda)">
        <title>Genomes of Ashbya fungi isolated from insects reveal four mating-type loci, numerous translocations, lack of transposons, and distinct gene duplications.</title>
        <authorList>
            <person name="Dietrich F.S."/>
            <person name="Voegeli S."/>
            <person name="Kuo S."/>
            <person name="Philippsen P."/>
        </authorList>
    </citation>
    <scope>GENOME REANNOTATION</scope>
    <source>
        <strain evidence="13">ATCC 10895 / CBS 109.51 / FGSC 9923 / NRRL Y-1056</strain>
    </source>
</reference>
<dbReference type="Gene3D" id="2.130.10.10">
    <property type="entry name" value="YVTN repeat-like/Quinoprotein amine dehydrogenase"/>
    <property type="match status" value="3"/>
</dbReference>
<dbReference type="FunFam" id="2.130.10.10:FF:001142">
    <property type="entry name" value="Elongator complex protein 2"/>
    <property type="match status" value="1"/>
</dbReference>
<dbReference type="InterPro" id="IPR011047">
    <property type="entry name" value="Quinoprotein_ADH-like_sf"/>
</dbReference>
<evidence type="ECO:0000313" key="12">
    <source>
        <dbReference type="EMBL" id="AAS51112.1"/>
    </source>
</evidence>
<dbReference type="SMART" id="SM00320">
    <property type="entry name" value="WD40"/>
    <property type="match status" value="10"/>
</dbReference>
<dbReference type="PROSITE" id="PS50082">
    <property type="entry name" value="WD_REPEATS_2"/>
    <property type="match status" value="4"/>
</dbReference>
<dbReference type="FunFam" id="2.130.10.10:FF:003175">
    <property type="entry name" value="Elongator complex protein 2"/>
    <property type="match status" value="1"/>
</dbReference>
<dbReference type="InParanoid" id="Q75CN5"/>
<reference evidence="12 13" key="1">
    <citation type="journal article" date="2004" name="Science">
        <title>The Ashbya gossypii genome as a tool for mapping the ancient Saccharomyces cerevisiae genome.</title>
        <authorList>
            <person name="Dietrich F.S."/>
            <person name="Voegeli S."/>
            <person name="Brachat S."/>
            <person name="Lerch A."/>
            <person name="Gates K."/>
            <person name="Steiner S."/>
            <person name="Mohr C."/>
            <person name="Pohlmann R."/>
            <person name="Luedi P."/>
            <person name="Choi S."/>
            <person name="Wing R.A."/>
            <person name="Flavier A."/>
            <person name="Gaffney T.D."/>
            <person name="Philippsen P."/>
        </authorList>
    </citation>
    <scope>NUCLEOTIDE SEQUENCE [LARGE SCALE GENOMIC DNA]</scope>
    <source>
        <strain evidence="13">ATCC 10895 / CBS 109.51 / FGSC 9923 / NRRL Y-1056</strain>
    </source>
</reference>
<organism evidence="12 13">
    <name type="scientific">Eremothecium gossypii (strain ATCC 10895 / CBS 109.51 / FGSC 9923 / NRRL Y-1056)</name>
    <name type="common">Yeast</name>
    <name type="synonym">Ashbya gossypii</name>
    <dbReference type="NCBI Taxonomy" id="284811"/>
    <lineage>
        <taxon>Eukaryota</taxon>
        <taxon>Fungi</taxon>
        <taxon>Dikarya</taxon>
        <taxon>Ascomycota</taxon>
        <taxon>Saccharomycotina</taxon>
        <taxon>Saccharomycetes</taxon>
        <taxon>Saccharomycetales</taxon>
        <taxon>Saccharomycetaceae</taxon>
        <taxon>Eremothecium</taxon>
    </lineage>
</organism>
<dbReference type="eggNOG" id="KOG1063">
    <property type="taxonomic scope" value="Eukaryota"/>
</dbReference>
<feature type="repeat" description="WD" evidence="11">
    <location>
        <begin position="75"/>
        <end position="106"/>
    </location>
</feature>
<keyword evidence="8" id="KW-0819">tRNA processing</keyword>
<proteinExistence type="inferred from homology"/>
<feature type="repeat" description="WD" evidence="11">
    <location>
        <begin position="287"/>
        <end position="319"/>
    </location>
</feature>
<dbReference type="PANTHER" id="PTHR44111">
    <property type="entry name" value="ELONGATOR COMPLEX PROTEIN 2"/>
    <property type="match status" value="1"/>
</dbReference>
<dbReference type="UniPathway" id="UPA00988"/>
<evidence type="ECO:0000256" key="10">
    <source>
        <dbReference type="ARBA" id="ARBA00023242"/>
    </source>
</evidence>
<comment type="similarity">
    <text evidence="4">Belongs to the WD repeat ELP2 family.</text>
</comment>
<gene>
    <name evidence="12" type="ORF">AGOS_ACL116W</name>
</gene>
<keyword evidence="10" id="KW-0539">Nucleus</keyword>
<comment type="subcellular location">
    <subcellularLocation>
        <location evidence="2">Cytoplasm</location>
    </subcellularLocation>
    <subcellularLocation>
        <location evidence="1">Nucleus</location>
    </subcellularLocation>
</comment>
<dbReference type="SUPFAM" id="SSF50998">
    <property type="entry name" value="Quinoprotein alcohol dehydrogenase-like"/>
    <property type="match status" value="1"/>
</dbReference>
<dbReference type="FunCoup" id="Q75CN5">
    <property type="interactions" value="1189"/>
</dbReference>
<dbReference type="GeneID" id="4619408"/>
<keyword evidence="6" id="KW-0963">Cytoplasm</keyword>
<dbReference type="GO" id="GO:0033588">
    <property type="term" value="C:elongator holoenzyme complex"/>
    <property type="evidence" value="ECO:0000318"/>
    <property type="project" value="GO_Central"/>
</dbReference>
<dbReference type="OMA" id="ENFRHIS"/>
<dbReference type="GO" id="GO:0002098">
    <property type="term" value="P:tRNA wobble uridine modification"/>
    <property type="evidence" value="ECO:0007669"/>
    <property type="project" value="EnsemblFungi"/>
</dbReference>
<accession>Q75CN5</accession>
<dbReference type="InterPro" id="IPR037289">
    <property type="entry name" value="Elp2"/>
</dbReference>
<dbReference type="KEGG" id="ago:AGOS_ACL116W"/>
<dbReference type="InterPro" id="IPR015943">
    <property type="entry name" value="WD40/YVTN_repeat-like_dom_sf"/>
</dbReference>
<name>Q75CN5_EREGS</name>
<dbReference type="AlphaFoldDB" id="Q75CN5"/>
<dbReference type="EMBL" id="AE016816">
    <property type="protein sequence ID" value="AAS51112.1"/>
    <property type="molecule type" value="Genomic_DNA"/>
</dbReference>
<dbReference type="GO" id="GO:0008017">
    <property type="term" value="F:microtubule binding"/>
    <property type="evidence" value="ECO:0007669"/>
    <property type="project" value="EnsemblFungi"/>
</dbReference>
<evidence type="ECO:0000256" key="1">
    <source>
        <dbReference type="ARBA" id="ARBA00004123"/>
    </source>
</evidence>
<dbReference type="GO" id="GO:0032447">
    <property type="term" value="P:protein urmylation"/>
    <property type="evidence" value="ECO:0007669"/>
    <property type="project" value="EnsemblFungi"/>
</dbReference>
<dbReference type="GO" id="GO:0005737">
    <property type="term" value="C:cytoplasm"/>
    <property type="evidence" value="ECO:0007669"/>
    <property type="project" value="UniProtKB-SubCell"/>
</dbReference>
<dbReference type="OrthoDB" id="27911at2759"/>
<dbReference type="Pfam" id="PF00400">
    <property type="entry name" value="WD40"/>
    <property type="match status" value="8"/>
</dbReference>
<keyword evidence="7 11" id="KW-0853">WD repeat</keyword>
<evidence type="ECO:0000256" key="5">
    <source>
        <dbReference type="ARBA" id="ARBA00020267"/>
    </source>
</evidence>
<evidence type="ECO:0000256" key="11">
    <source>
        <dbReference type="PROSITE-ProRule" id="PRU00221"/>
    </source>
</evidence>
<dbReference type="PROSITE" id="PS50294">
    <property type="entry name" value="WD_REPEATS_REGION"/>
    <property type="match status" value="3"/>
</dbReference>
<dbReference type="Proteomes" id="UP000000591">
    <property type="component" value="Chromosome III"/>
</dbReference>
<dbReference type="InterPro" id="IPR036322">
    <property type="entry name" value="WD40_repeat_dom_sf"/>
</dbReference>
<dbReference type="CDD" id="cd00200">
    <property type="entry name" value="WD40"/>
    <property type="match status" value="1"/>
</dbReference>
<dbReference type="RefSeq" id="NP_983288.1">
    <property type="nucleotide sequence ID" value="NM_208641.1"/>
</dbReference>
<dbReference type="HOGENOM" id="CLU_006430_0_0_1"/>
<feature type="repeat" description="WD" evidence="11">
    <location>
        <begin position="211"/>
        <end position="255"/>
    </location>
</feature>
<dbReference type="STRING" id="284811.Q75CN5"/>
<sequence length="804" mass="88858">MAVTTSTHLHRHYGYLKSLSIDNMATQEAVFIGANRQTKVADFYLPTKTVAFGAGKCIALWNPLDEHNAGVYCTLKAHNAEVTSVKFIGAEKLLVSASADATINVWRGDERWELAQTLEGPKSSVTSLAVAAGLIVAGFADGTLSVWSEHDDAFVLSSQFLIRKGFLPLALALQKLSDGCYMLAVSGTSTDLMVYSVCVAATVDVELSATVEGHEDWIKDLAFRSNGPGDWMLASGAQDRYIRLWRIKANNNIEEEDPTKLKLLSNKIYKFQVTADLHLSINFEALIMGHDDWISSLQWHESKCQLLAATADTSVMLWEPDEISGIWVCASRLGEFSSKGASTATGSAGGFWSCLWFATGDAEYILANGKTGSWRMWENRGDGGSWEQLPAITGPTRSVTDVAWSPSGSYLLASSLDQTTRLYTRWMYEGDGSRRKHTWHEFARPQIHGYDMICLEPISDTQFISAGDEKVLRSFNEPRAIAKLLERLSGISADTSSTVADAAALPALGLSNKASVPEGNGGTVEDNDARETNETTNITAAMLSQLQTPPLEDHLQRHTLWPEIEKLYGHGYEISCVDVSPDGKLLASACKSNNTSHAVVRIFSTHTWLQLPPCPEFHNLTITRLRFSKDNRHLLSVSRDRMWAVWYRNDDDTFTLKYSDQKPHSRIIWDGDWLPASCGTAFVTASRDKTVKIWRLDGQEGRFEVESNLKLKEAITAVAVTPRLIEGRLLLAFGLESGAVHIYTYSERAFLQVLQLDSAIAPADRINRIRWNPAHHKENIMLSVASADSSVRIYSVKVPAVLGN</sequence>
<evidence type="ECO:0000256" key="8">
    <source>
        <dbReference type="ARBA" id="ARBA00022694"/>
    </source>
</evidence>
<keyword evidence="9" id="KW-0677">Repeat</keyword>
<comment type="pathway">
    <text evidence="3">tRNA modification; 5-methoxycarbonylmethyl-2-thiouridine-tRNA biosynthesis.</text>
</comment>
<dbReference type="InterPro" id="IPR001680">
    <property type="entry name" value="WD40_rpt"/>
</dbReference>
<evidence type="ECO:0000256" key="6">
    <source>
        <dbReference type="ARBA" id="ARBA00022490"/>
    </source>
</evidence>
<keyword evidence="13" id="KW-1185">Reference proteome</keyword>
<dbReference type="PANTHER" id="PTHR44111:SF1">
    <property type="entry name" value="ELONGATOR COMPLEX PROTEIN 2"/>
    <property type="match status" value="1"/>
</dbReference>
<evidence type="ECO:0000256" key="2">
    <source>
        <dbReference type="ARBA" id="ARBA00004496"/>
    </source>
</evidence>
<evidence type="ECO:0000256" key="4">
    <source>
        <dbReference type="ARBA" id="ARBA00005881"/>
    </source>
</evidence>
<feature type="repeat" description="WD" evidence="11">
    <location>
        <begin position="392"/>
        <end position="423"/>
    </location>
</feature>
<evidence type="ECO:0000256" key="3">
    <source>
        <dbReference type="ARBA" id="ARBA00005043"/>
    </source>
</evidence>
<dbReference type="GO" id="GO:0005634">
    <property type="term" value="C:nucleus"/>
    <property type="evidence" value="ECO:0007669"/>
    <property type="project" value="UniProtKB-SubCell"/>
</dbReference>
<evidence type="ECO:0000313" key="13">
    <source>
        <dbReference type="Proteomes" id="UP000000591"/>
    </source>
</evidence>
<protein>
    <recommendedName>
        <fullName evidence="5">Elongator complex protein 2</fullName>
    </recommendedName>
</protein>
<evidence type="ECO:0000256" key="9">
    <source>
        <dbReference type="ARBA" id="ARBA00022737"/>
    </source>
</evidence>
<dbReference type="GO" id="GO:0006357">
    <property type="term" value="P:regulation of transcription by RNA polymerase II"/>
    <property type="evidence" value="ECO:0007669"/>
    <property type="project" value="EnsemblFungi"/>
</dbReference>